<reference evidence="2" key="1">
    <citation type="journal article" date="2019" name="Int. J. Syst. Evol. Microbiol.">
        <title>The Global Catalogue of Microorganisms (GCM) 10K type strain sequencing project: providing services to taxonomists for standard genome sequencing and annotation.</title>
        <authorList>
            <consortium name="The Broad Institute Genomics Platform"/>
            <consortium name="The Broad Institute Genome Sequencing Center for Infectious Disease"/>
            <person name="Wu L."/>
            <person name="Ma J."/>
        </authorList>
    </citation>
    <scope>NUCLEOTIDE SEQUENCE [LARGE SCALE GENOMIC DNA]</scope>
    <source>
        <strain evidence="2">CCM 8896</strain>
    </source>
</reference>
<proteinExistence type="predicted"/>
<gene>
    <name evidence="1" type="ORF">ACFQ5M_11375</name>
</gene>
<accession>A0ABW4J9X4</accession>
<organism evidence="1 2">
    <name type="scientific">Agrilactobacillus yilanensis</name>
    <dbReference type="NCBI Taxonomy" id="2485997"/>
    <lineage>
        <taxon>Bacteria</taxon>
        <taxon>Bacillati</taxon>
        <taxon>Bacillota</taxon>
        <taxon>Bacilli</taxon>
        <taxon>Lactobacillales</taxon>
        <taxon>Lactobacillaceae</taxon>
        <taxon>Agrilactobacillus</taxon>
    </lineage>
</organism>
<comment type="caution">
    <text evidence="1">The sequence shown here is derived from an EMBL/GenBank/DDBJ whole genome shotgun (WGS) entry which is preliminary data.</text>
</comment>
<evidence type="ECO:0000313" key="1">
    <source>
        <dbReference type="EMBL" id="MFD1672703.1"/>
    </source>
</evidence>
<evidence type="ECO:0000313" key="2">
    <source>
        <dbReference type="Proteomes" id="UP001597267"/>
    </source>
</evidence>
<name>A0ABW4J9X4_9LACO</name>
<dbReference type="EMBL" id="JBHTOP010000026">
    <property type="protein sequence ID" value="MFD1672703.1"/>
    <property type="molecule type" value="Genomic_DNA"/>
</dbReference>
<sequence>MQYRILLNTDTQIFTVISRNDDRLTGNGRTIQEAIQDLKNE</sequence>
<protein>
    <submittedName>
        <fullName evidence="1">Uncharacterized protein</fullName>
    </submittedName>
</protein>
<keyword evidence="2" id="KW-1185">Reference proteome</keyword>
<dbReference type="Proteomes" id="UP001597267">
    <property type="component" value="Unassembled WGS sequence"/>
</dbReference>
<dbReference type="RefSeq" id="WP_263853564.1">
    <property type="nucleotide sequence ID" value="NZ_JBHTOP010000026.1"/>
</dbReference>